<feature type="domain" description="NAD-dependent epimerase/dehydratase" evidence="1">
    <location>
        <begin position="5"/>
        <end position="227"/>
    </location>
</feature>
<dbReference type="SUPFAM" id="SSF51735">
    <property type="entry name" value="NAD(P)-binding Rossmann-fold domains"/>
    <property type="match status" value="1"/>
</dbReference>
<keyword evidence="3" id="KW-1185">Reference proteome</keyword>
<dbReference type="Pfam" id="PF01370">
    <property type="entry name" value="Epimerase"/>
    <property type="match status" value="1"/>
</dbReference>
<dbReference type="Gene3D" id="3.40.50.720">
    <property type="entry name" value="NAD(P)-binding Rossmann-like Domain"/>
    <property type="match status" value="1"/>
</dbReference>
<protein>
    <submittedName>
        <fullName evidence="2">NAD(P)-dependent oxidoreductase</fullName>
    </submittedName>
</protein>
<evidence type="ECO:0000259" key="1">
    <source>
        <dbReference type="Pfam" id="PF01370"/>
    </source>
</evidence>
<evidence type="ECO:0000313" key="2">
    <source>
        <dbReference type="EMBL" id="MCZ4222939.1"/>
    </source>
</evidence>
<dbReference type="PANTHER" id="PTHR43245">
    <property type="entry name" value="BIFUNCTIONAL POLYMYXIN RESISTANCE PROTEIN ARNA"/>
    <property type="match status" value="1"/>
</dbReference>
<gene>
    <name evidence="2" type="ORF">O0931_06470</name>
</gene>
<evidence type="ECO:0000313" key="3">
    <source>
        <dbReference type="Proteomes" id="UP001144341"/>
    </source>
</evidence>
<organism evidence="2 3">
    <name type="scientific">Pedobacter rhodius</name>
    <dbReference type="NCBI Taxonomy" id="3004098"/>
    <lineage>
        <taxon>Bacteria</taxon>
        <taxon>Pseudomonadati</taxon>
        <taxon>Bacteroidota</taxon>
        <taxon>Sphingobacteriia</taxon>
        <taxon>Sphingobacteriales</taxon>
        <taxon>Sphingobacteriaceae</taxon>
        <taxon>Pedobacter</taxon>
    </lineage>
</organism>
<dbReference type="EMBL" id="JAPWGL010000002">
    <property type="protein sequence ID" value="MCZ4222939.1"/>
    <property type="molecule type" value="Genomic_DNA"/>
</dbReference>
<reference evidence="2" key="1">
    <citation type="submission" date="2022-12" db="EMBL/GenBank/DDBJ databases">
        <title>Genome sequence of SJ11.</title>
        <authorList>
            <person name="Woo H."/>
        </authorList>
    </citation>
    <scope>NUCLEOTIDE SEQUENCE</scope>
    <source>
        <strain evidence="2">SJ11</strain>
    </source>
</reference>
<dbReference type="InterPro" id="IPR050177">
    <property type="entry name" value="Lipid_A_modif_metabolic_enz"/>
</dbReference>
<dbReference type="PANTHER" id="PTHR43245:SF58">
    <property type="entry name" value="BLL5923 PROTEIN"/>
    <property type="match status" value="1"/>
</dbReference>
<dbReference type="RefSeq" id="WP_269414743.1">
    <property type="nucleotide sequence ID" value="NZ_JAPWGL010000002.1"/>
</dbReference>
<proteinExistence type="predicted"/>
<dbReference type="InterPro" id="IPR001509">
    <property type="entry name" value="Epimerase_deHydtase"/>
</dbReference>
<name>A0ABT4KVI4_9SPHI</name>
<dbReference type="InterPro" id="IPR036291">
    <property type="entry name" value="NAD(P)-bd_dom_sf"/>
</dbReference>
<dbReference type="Proteomes" id="UP001144341">
    <property type="component" value="Unassembled WGS sequence"/>
</dbReference>
<accession>A0ABT4KVI4</accession>
<comment type="caution">
    <text evidence="2">The sequence shown here is derived from an EMBL/GenBank/DDBJ whole genome shotgun (WGS) entry which is preliminary data.</text>
</comment>
<sequence>MKKRILITGATGFIGFHLIEAALANDMEVYANIRKSSNTDHLTGFPINYVELDFESIYALKKNIEEYKYHYIVHAAGVTKAKSLDDYHKFNAIYSRNLAIAAATSFHEIEKFVFVSSLAALGPLSVQHAVLKDSSSAHPVTYYGKSKALAEAYLSSVKNLPLLIFRPTAVYGPRERDLLIILKTIKRGFEVYIGQKDQQLSFIYVKDLAELIIGSLKSALKYKTYNVSDGNIYSRSALGTFAGKIMRKKTFRLNLPLPVVNRIAWCLEQALKVFDRMPTLNVDKIQELTGPNWACDIENIKKDLGFMPRYQLEHGLNETIKWYHKNNWL</sequence>